<evidence type="ECO:0000256" key="1">
    <source>
        <dbReference type="ARBA" id="ARBA00006992"/>
    </source>
</evidence>
<feature type="domain" description="Strawberry notch AAA" evidence="5">
    <location>
        <begin position="111"/>
        <end position="263"/>
    </location>
</feature>
<dbReference type="InterPro" id="IPR039187">
    <property type="entry name" value="SNO_AAA"/>
</dbReference>
<dbReference type="Gene3D" id="3.40.50.300">
    <property type="entry name" value="P-loop containing nucleotide triphosphate hydrolases"/>
    <property type="match status" value="1"/>
</dbReference>
<dbReference type="Proteomes" id="UP000075714">
    <property type="component" value="Unassembled WGS sequence"/>
</dbReference>
<feature type="compositionally biased region" description="Acidic residues" evidence="3">
    <location>
        <begin position="966"/>
        <end position="976"/>
    </location>
</feature>
<feature type="domain" description="Strawberry notch helicase C" evidence="4">
    <location>
        <begin position="1352"/>
        <end position="1576"/>
    </location>
</feature>
<evidence type="ECO:0000259" key="6">
    <source>
        <dbReference type="Pfam" id="PF25373"/>
    </source>
</evidence>
<feature type="compositionally biased region" description="Acidic residues" evidence="3">
    <location>
        <begin position="1178"/>
        <end position="1197"/>
    </location>
</feature>
<feature type="domain" description="SBNO alpha/beta" evidence="6">
    <location>
        <begin position="1640"/>
        <end position="1744"/>
    </location>
</feature>
<keyword evidence="8" id="KW-1185">Reference proteome</keyword>
<proteinExistence type="inferred from homology"/>
<evidence type="ECO:0000256" key="3">
    <source>
        <dbReference type="SAM" id="MobiDB-lite"/>
    </source>
</evidence>
<protein>
    <recommendedName>
        <fullName evidence="9">Strawberry notch AAA domain-containing protein</fullName>
    </recommendedName>
</protein>
<dbReference type="SUPFAM" id="SSF52540">
    <property type="entry name" value="P-loop containing nucleoside triphosphate hydrolases"/>
    <property type="match status" value="1"/>
</dbReference>
<organism evidence="7 8">
    <name type="scientific">Gonium pectorale</name>
    <name type="common">Green alga</name>
    <dbReference type="NCBI Taxonomy" id="33097"/>
    <lineage>
        <taxon>Eukaryota</taxon>
        <taxon>Viridiplantae</taxon>
        <taxon>Chlorophyta</taxon>
        <taxon>core chlorophytes</taxon>
        <taxon>Chlorophyceae</taxon>
        <taxon>CS clade</taxon>
        <taxon>Chlamydomonadales</taxon>
        <taxon>Volvocaceae</taxon>
        <taxon>Gonium</taxon>
    </lineage>
</organism>
<evidence type="ECO:0000256" key="2">
    <source>
        <dbReference type="SAM" id="Coils"/>
    </source>
</evidence>
<feature type="compositionally biased region" description="Basic and acidic residues" evidence="3">
    <location>
        <begin position="105"/>
        <end position="115"/>
    </location>
</feature>
<dbReference type="Pfam" id="PF25373">
    <property type="entry name" value="SBNO"/>
    <property type="match status" value="1"/>
</dbReference>
<feature type="region of interest" description="Disordered" evidence="3">
    <location>
        <begin position="1146"/>
        <end position="1229"/>
    </location>
</feature>
<feature type="compositionally biased region" description="Basic and acidic residues" evidence="3">
    <location>
        <begin position="872"/>
        <end position="887"/>
    </location>
</feature>
<dbReference type="PANTHER" id="PTHR12706:SF30">
    <property type="entry name" value="PROTEIN STRAWBERRY NOTCH-RELATED"/>
    <property type="match status" value="1"/>
</dbReference>
<dbReference type="GO" id="GO:0031490">
    <property type="term" value="F:chromatin DNA binding"/>
    <property type="evidence" value="ECO:0007669"/>
    <property type="project" value="TreeGrafter"/>
</dbReference>
<accession>A0A150GYE8</accession>
<feature type="compositionally biased region" description="Low complexity" evidence="3">
    <location>
        <begin position="997"/>
        <end position="1006"/>
    </location>
</feature>
<feature type="region of interest" description="Disordered" evidence="3">
    <location>
        <begin position="1033"/>
        <end position="1055"/>
    </location>
</feature>
<dbReference type="GO" id="GO:0005634">
    <property type="term" value="C:nucleus"/>
    <property type="evidence" value="ECO:0007669"/>
    <property type="project" value="TreeGrafter"/>
</dbReference>
<feature type="compositionally biased region" description="Gly residues" evidence="3">
    <location>
        <begin position="275"/>
        <end position="288"/>
    </location>
</feature>
<gene>
    <name evidence="7" type="ORF">GPECTOR_3g106</name>
</gene>
<feature type="domain" description="Strawberry notch AAA" evidence="5">
    <location>
        <begin position="323"/>
        <end position="467"/>
    </location>
</feature>
<feature type="compositionally biased region" description="Low complexity" evidence="3">
    <location>
        <begin position="889"/>
        <end position="900"/>
    </location>
</feature>
<feature type="region of interest" description="Disordered" evidence="3">
    <location>
        <begin position="872"/>
        <end position="1013"/>
    </location>
</feature>
<feature type="compositionally biased region" description="Basic and acidic residues" evidence="3">
    <location>
        <begin position="68"/>
        <end position="79"/>
    </location>
</feature>
<feature type="region of interest" description="Disordered" evidence="3">
    <location>
        <begin position="35"/>
        <end position="125"/>
    </location>
</feature>
<dbReference type="InterPro" id="IPR026741">
    <property type="entry name" value="SNO"/>
</dbReference>
<comment type="similarity">
    <text evidence="1">Belongs to the SBNO family.</text>
</comment>
<sequence>MAQGMSKNRAGKLAKATVQARMAAGHFGGNAAANPAGPHAVPARNPAINAAYPGMHVPRPAPAPPRRHHEEELQAREAEEANDAAEAEDEQGGHEDIYEQYRPVKVKDGSDHPDPIVETASLASVTPPDITYEHHLQEDVDNEQLSNAQLETVLYAFQRFNQRLSDGSRAGFFLGDGAGVGKGRQIAAVIKEFWATGGRRVLWVSTSTDLRFDARRDLSDLGADDIPVFPKGKDNLPTGSLHKALPSGGVVFITYSLLVSKGSYKPPPKSLRAESGGGAGRGAGGGGRGRGRGRRSAGGAYDAEEGDTAAEAALEAKREAARQLFGAGSRLHQLVTWLSGGESLIVLDECHKAKNLLDLAGNSSQTGLAVEALQEQVPDARVLYSSATGASEPNNLRYMVRLGSFGYASIGAMIDVLKDSGLGALEMFSMGLKATGTYLSRTLSYKGAEFRMEQLEMDPIFRVMYDRSVHLWNLIFKVMSQLPKDKRWKRDVRQSLFFSSHQRFYRQMLMASKVKRCAELAAEALNDGMCVVVGLQSTGEANLNSARELGGGGGRGGGGRAAGGDVANASEVGAEEMEDFVSAPKMVLYSFVAQWLFPKNVSEEEMSKKRRRKLQAEIYKVCKEWARVPSAAEEADRQMREAKRQAAAAARSAARAAAAATPAAAAAAAVSPAAALAVHVASAPKPEPVRGAYTATGSVKQASAAIEVLDDDSDVEIVAVVDIRQSKTAGASAGVKPEPAAAPMTAAARLTPGGGAGPAAAAAASTPAASELARGGHYVVDDDEDVVVEGERTIDDVLEEKRRRAMLAGDMIDLADADDGQTEQVLAQMAREEAERTAAVEKQRWEARQAQLVADLADAQEAAEAARLELQRLEREESGVPAGKDRTPSAAPAAAAAASSGRRRGGGSAVSGRSGLLDDDTVLEDGSDSDGGSEVTSPVRVRSGARRGMRGGRGSVRGKRSRTVEADDGSCEDADGEAAGTSTGAEPSSRGRKRLRQAVQQQQEVAPAEEMELADEVSDVELVGSAAACGDSERRGAAGAAGRSTANAGPPARGPVNAFKLRLEIRAARLRVKDAERALEVAQKAMNEFNAAAAAAAANGSAVGDAASSDDEDEPGGGARMAPHGANPALYRYAVKSNPLKNVSKSWAVQGRRGSESEVEGLTGEDDEDGDPSFAMNGDDDEDYDEAEEAEDDEEELENRPRPSSRSRRGAASSRGGSGSGQQAADEGYGPELAKCREMLLRLLDAQELPLNPLDQLTELLGGERCVAEMTGRKMLLVRNDQGKVVCKKRREDETQKMVNMAEKEDFMSGKKLVAIISDAASTGISLQADRRRVRQPHGAAGGLHHALRQFGVANQRRRFHITLELPWSADKAIQQFGRSHRSNQASAPIYCLLITKCGGEYRFAGAVAKRLTSLGALLRGDRRALGASTDLKPFDVDNKYGSQAVHRLLECVASHQHNVAGAAVPQLPEDQLPPAAAATPPGSHERVGAFLRSMALCLKAVGLLEESGGYFTVVGAKDARRGDKKSTSVPVPKFLNRLLGMPLGAQELLFKYFANIMDSLIKQARTAGTYEEGIMNIASSRATVALEDTIHTEAETGASTQYVEVDVDDGLSWGDATVALDAALADMRAENAPPEAMAKVGFYVARRKPNVGGTGHPLVILATALRRATVGGPRALEFRVQRPNQVRGFCFKQSELEEKYVKVNLEVAKRHWDFWYDFLDKGCLHGRGCERRRRTGCCDYGSRKYRLYLVSGAVLPLLRQLFDTVLTSDVGRDSKGHKPAPRVARVAMPEGGTIVGLSLLEQDAQSFLLRVTT</sequence>
<dbReference type="GO" id="GO:0042393">
    <property type="term" value="F:histone binding"/>
    <property type="evidence" value="ECO:0007669"/>
    <property type="project" value="TreeGrafter"/>
</dbReference>
<dbReference type="EMBL" id="LSYV01000004">
    <property type="protein sequence ID" value="KXZ54936.1"/>
    <property type="molecule type" value="Genomic_DNA"/>
</dbReference>
<feature type="coiled-coil region" evidence="2">
    <location>
        <begin position="1058"/>
        <end position="1092"/>
    </location>
</feature>
<dbReference type="InterPro" id="IPR027417">
    <property type="entry name" value="P-loop_NTPase"/>
</dbReference>
<evidence type="ECO:0000259" key="4">
    <source>
        <dbReference type="Pfam" id="PF13871"/>
    </source>
</evidence>
<feature type="compositionally biased region" description="Basic residues" evidence="3">
    <location>
        <begin position="943"/>
        <end position="961"/>
    </location>
</feature>
<evidence type="ECO:0000313" key="7">
    <source>
        <dbReference type="EMBL" id="KXZ54936.1"/>
    </source>
</evidence>
<dbReference type="Pfam" id="PF13872">
    <property type="entry name" value="AAA_34"/>
    <property type="match status" value="2"/>
</dbReference>
<evidence type="ECO:0008006" key="9">
    <source>
        <dbReference type="Google" id="ProtNLM"/>
    </source>
</evidence>
<feature type="compositionally biased region" description="Acidic residues" evidence="3">
    <location>
        <begin position="80"/>
        <end position="90"/>
    </location>
</feature>
<dbReference type="PANTHER" id="PTHR12706">
    <property type="entry name" value="STRAWBERRY NOTCH-RELATED"/>
    <property type="match status" value="1"/>
</dbReference>
<keyword evidence="2" id="KW-0175">Coiled coil</keyword>
<feature type="compositionally biased region" description="Acidic residues" evidence="3">
    <location>
        <begin position="917"/>
        <end position="928"/>
    </location>
</feature>
<dbReference type="GO" id="GO:0006355">
    <property type="term" value="P:regulation of DNA-templated transcription"/>
    <property type="evidence" value="ECO:0007669"/>
    <property type="project" value="InterPro"/>
</dbReference>
<feature type="domain" description="Strawberry notch helicase C" evidence="4">
    <location>
        <begin position="1252"/>
        <end position="1334"/>
    </location>
</feature>
<feature type="region of interest" description="Disordered" evidence="3">
    <location>
        <begin position="266"/>
        <end position="305"/>
    </location>
</feature>
<dbReference type="InterPro" id="IPR057332">
    <property type="entry name" value="SBNO_a/b_dom"/>
</dbReference>
<evidence type="ECO:0000259" key="5">
    <source>
        <dbReference type="Pfam" id="PF13872"/>
    </source>
</evidence>
<dbReference type="InterPro" id="IPR026937">
    <property type="entry name" value="SBNO_Helicase_C_dom"/>
</dbReference>
<dbReference type="OrthoDB" id="421838at2759"/>
<feature type="compositionally biased region" description="Acidic residues" evidence="3">
    <location>
        <begin position="1157"/>
        <end position="1171"/>
    </location>
</feature>
<name>A0A150GYE8_GONPE</name>
<reference evidence="8" key="1">
    <citation type="journal article" date="2016" name="Nat. Commun.">
        <title>The Gonium pectorale genome demonstrates co-option of cell cycle regulation during the evolution of multicellularity.</title>
        <authorList>
            <person name="Hanschen E.R."/>
            <person name="Marriage T.N."/>
            <person name="Ferris P.J."/>
            <person name="Hamaji T."/>
            <person name="Toyoda A."/>
            <person name="Fujiyama A."/>
            <person name="Neme R."/>
            <person name="Noguchi H."/>
            <person name="Minakuchi Y."/>
            <person name="Suzuki M."/>
            <person name="Kawai-Toyooka H."/>
            <person name="Smith D.R."/>
            <person name="Sparks H."/>
            <person name="Anderson J."/>
            <person name="Bakaric R."/>
            <person name="Luria V."/>
            <person name="Karger A."/>
            <person name="Kirschner M.W."/>
            <person name="Durand P.M."/>
            <person name="Michod R.E."/>
            <person name="Nozaki H."/>
            <person name="Olson B.J."/>
        </authorList>
    </citation>
    <scope>NUCLEOTIDE SEQUENCE [LARGE SCALE GENOMIC DNA]</scope>
    <source>
        <strain evidence="8">NIES-2863</strain>
    </source>
</reference>
<dbReference type="Pfam" id="PF13871">
    <property type="entry name" value="Helicase_C_4"/>
    <property type="match status" value="2"/>
</dbReference>
<comment type="caution">
    <text evidence="7">The sequence shown here is derived from an EMBL/GenBank/DDBJ whole genome shotgun (WGS) entry which is preliminary data.</text>
</comment>
<feature type="region of interest" description="Disordered" evidence="3">
    <location>
        <begin position="1103"/>
        <end position="1125"/>
    </location>
</feature>
<evidence type="ECO:0000313" key="8">
    <source>
        <dbReference type="Proteomes" id="UP000075714"/>
    </source>
</evidence>